<dbReference type="PANTHER" id="PTHR24369:SF210">
    <property type="entry name" value="CHAOPTIN-RELATED"/>
    <property type="match status" value="1"/>
</dbReference>
<gene>
    <name evidence="5" type="ORF">QE152_g32157</name>
</gene>
<comment type="caution">
    <text evidence="5">The sequence shown here is derived from an EMBL/GenBank/DDBJ whole genome shotgun (WGS) entry which is preliminary data.</text>
</comment>
<dbReference type="EMBL" id="JASPKY010000463">
    <property type="protein sequence ID" value="KAK9696045.1"/>
    <property type="molecule type" value="Genomic_DNA"/>
</dbReference>
<evidence type="ECO:0000256" key="1">
    <source>
        <dbReference type="ARBA" id="ARBA00022614"/>
    </source>
</evidence>
<evidence type="ECO:0000256" key="4">
    <source>
        <dbReference type="SAM" id="SignalP"/>
    </source>
</evidence>
<keyword evidence="6" id="KW-1185">Reference proteome</keyword>
<proteinExistence type="predicted"/>
<dbReference type="Proteomes" id="UP001458880">
    <property type="component" value="Unassembled WGS sequence"/>
</dbReference>
<evidence type="ECO:0000256" key="2">
    <source>
        <dbReference type="ARBA" id="ARBA00022729"/>
    </source>
</evidence>
<dbReference type="InterPro" id="IPR003591">
    <property type="entry name" value="Leu-rich_rpt_typical-subtyp"/>
</dbReference>
<dbReference type="SMART" id="SM00369">
    <property type="entry name" value="LRR_TYP"/>
    <property type="match status" value="6"/>
</dbReference>
<keyword evidence="3" id="KW-0677">Repeat</keyword>
<reference evidence="5 6" key="1">
    <citation type="journal article" date="2024" name="BMC Genomics">
        <title>De novo assembly and annotation of Popillia japonica's genome with initial clues to its potential as an invasive pest.</title>
        <authorList>
            <person name="Cucini C."/>
            <person name="Boschi S."/>
            <person name="Funari R."/>
            <person name="Cardaioli E."/>
            <person name="Iannotti N."/>
            <person name="Marturano G."/>
            <person name="Paoli F."/>
            <person name="Bruttini M."/>
            <person name="Carapelli A."/>
            <person name="Frati F."/>
            <person name="Nardi F."/>
        </authorList>
    </citation>
    <scope>NUCLEOTIDE SEQUENCE [LARGE SCALE GENOMIC DNA]</scope>
    <source>
        <strain evidence="5">DMR45628</strain>
    </source>
</reference>
<dbReference type="SUPFAM" id="SSF52058">
    <property type="entry name" value="L domain-like"/>
    <property type="match status" value="1"/>
</dbReference>
<dbReference type="PANTHER" id="PTHR24369">
    <property type="entry name" value="ANTIGEN BSP, PUTATIVE-RELATED"/>
    <property type="match status" value="1"/>
</dbReference>
<feature type="chain" id="PRO_5043497666" evidence="4">
    <location>
        <begin position="20"/>
        <end position="319"/>
    </location>
</feature>
<feature type="signal peptide" evidence="4">
    <location>
        <begin position="1"/>
        <end position="19"/>
    </location>
</feature>
<keyword evidence="2 4" id="KW-0732">Signal</keyword>
<evidence type="ECO:0000256" key="3">
    <source>
        <dbReference type="ARBA" id="ARBA00022737"/>
    </source>
</evidence>
<dbReference type="InterPro" id="IPR050541">
    <property type="entry name" value="LRR_TM_domain-containing"/>
</dbReference>
<sequence length="319" mass="36544">MKLLIIFVLTSIFLNLVCSEKCKSDNFDVLWRQVDIEEWKSGKIMDAHINNPRIIAIDQTVNGASSKTVCKTTFMGLNNLFILRLNSSGIEQIEAKSFETNKRLYHIDLTANELEEIAADVFEGTNLRILKLSQNKIKHITASAFDNMAKLEILDLSYNMIETLNSEWFKNTNRMKFLILTNNKITSLKSKVFKNLKGSNVGDLKPLNIYLENNTIQNIHKRAFDGVERLGNVHLEYNQISTLDKDTFSSLDINYLHLEYNLLTCVDGSLFTRISKGFLDGNPLACDCLRELRLWSKENENKLNVAYRTAICVISEMLE</sequence>
<evidence type="ECO:0000313" key="6">
    <source>
        <dbReference type="Proteomes" id="UP001458880"/>
    </source>
</evidence>
<dbReference type="AlphaFoldDB" id="A0AAW1J0N2"/>
<dbReference type="GO" id="GO:0005886">
    <property type="term" value="C:plasma membrane"/>
    <property type="evidence" value="ECO:0007669"/>
    <property type="project" value="TreeGrafter"/>
</dbReference>
<name>A0AAW1J0N2_POPJA</name>
<dbReference type="Pfam" id="PF13855">
    <property type="entry name" value="LRR_8"/>
    <property type="match status" value="2"/>
</dbReference>
<evidence type="ECO:0000313" key="5">
    <source>
        <dbReference type="EMBL" id="KAK9696045.1"/>
    </source>
</evidence>
<protein>
    <submittedName>
        <fullName evidence="5">Leucine rich repeat</fullName>
    </submittedName>
</protein>
<organism evidence="5 6">
    <name type="scientific">Popillia japonica</name>
    <name type="common">Japanese beetle</name>
    <dbReference type="NCBI Taxonomy" id="7064"/>
    <lineage>
        <taxon>Eukaryota</taxon>
        <taxon>Metazoa</taxon>
        <taxon>Ecdysozoa</taxon>
        <taxon>Arthropoda</taxon>
        <taxon>Hexapoda</taxon>
        <taxon>Insecta</taxon>
        <taxon>Pterygota</taxon>
        <taxon>Neoptera</taxon>
        <taxon>Endopterygota</taxon>
        <taxon>Coleoptera</taxon>
        <taxon>Polyphaga</taxon>
        <taxon>Scarabaeiformia</taxon>
        <taxon>Scarabaeidae</taxon>
        <taxon>Rutelinae</taxon>
        <taxon>Popillia</taxon>
    </lineage>
</organism>
<dbReference type="InterPro" id="IPR032675">
    <property type="entry name" value="LRR_dom_sf"/>
</dbReference>
<accession>A0AAW1J0N2</accession>
<dbReference type="InterPro" id="IPR001611">
    <property type="entry name" value="Leu-rich_rpt"/>
</dbReference>
<dbReference type="Gene3D" id="3.80.10.10">
    <property type="entry name" value="Ribonuclease Inhibitor"/>
    <property type="match status" value="2"/>
</dbReference>
<keyword evidence="1" id="KW-0433">Leucine-rich repeat</keyword>
<dbReference type="PROSITE" id="PS51450">
    <property type="entry name" value="LRR"/>
    <property type="match status" value="2"/>
</dbReference>